<dbReference type="InterPro" id="IPR000120">
    <property type="entry name" value="Amidase"/>
</dbReference>
<dbReference type="PROSITE" id="PS00571">
    <property type="entry name" value="AMIDASES"/>
    <property type="match status" value="1"/>
</dbReference>
<evidence type="ECO:0000313" key="3">
    <source>
        <dbReference type="Proteomes" id="UP000235777"/>
    </source>
</evidence>
<organism evidence="2 3">
    <name type="scientific">Trinickia symbiotica</name>
    <dbReference type="NCBI Taxonomy" id="863227"/>
    <lineage>
        <taxon>Bacteria</taxon>
        <taxon>Pseudomonadati</taxon>
        <taxon>Pseudomonadota</taxon>
        <taxon>Betaproteobacteria</taxon>
        <taxon>Burkholderiales</taxon>
        <taxon>Burkholderiaceae</taxon>
        <taxon>Trinickia</taxon>
    </lineage>
</organism>
<comment type="caution">
    <text evidence="2">The sequence shown here is derived from an EMBL/GenBank/DDBJ whole genome shotgun (WGS) entry which is preliminary data.</text>
</comment>
<name>A0A2N7WV84_9BURK</name>
<proteinExistence type="predicted"/>
<dbReference type="InterPro" id="IPR036928">
    <property type="entry name" value="AS_sf"/>
</dbReference>
<protein>
    <submittedName>
        <fullName evidence="2">Amidase</fullName>
    </submittedName>
</protein>
<dbReference type="OrthoDB" id="8576090at2"/>
<feature type="domain" description="Amidase" evidence="1">
    <location>
        <begin position="28"/>
        <end position="455"/>
    </location>
</feature>
<dbReference type="InterPro" id="IPR023631">
    <property type="entry name" value="Amidase_dom"/>
</dbReference>
<dbReference type="Pfam" id="PF01425">
    <property type="entry name" value="Amidase"/>
    <property type="match status" value="1"/>
</dbReference>
<dbReference type="SUPFAM" id="SSF75304">
    <property type="entry name" value="Amidase signature (AS) enzymes"/>
    <property type="match status" value="1"/>
</dbReference>
<reference evidence="2 3" key="1">
    <citation type="submission" date="2018-01" db="EMBL/GenBank/DDBJ databases">
        <title>Whole genome analyses suggest that Burkholderia sensu lato contains two further novel genera in the rhizoxinica-symbiotica group Mycetohabitans gen. nov., and Trinickia gen. nov.: implications for the evolution of diazotrophy and nodulation in the Burkholderiaceae.</title>
        <authorList>
            <person name="Estrada-de los Santos P."/>
            <person name="Palmer M."/>
            <person name="Chavez-Ramirez B."/>
            <person name="Beukes C."/>
            <person name="Steenkamp E.T."/>
            <person name="Hirsch A.M."/>
            <person name="Manyaka P."/>
            <person name="Maluk M."/>
            <person name="Lafos M."/>
            <person name="Crook M."/>
            <person name="Gross E."/>
            <person name="Simon M.F."/>
            <person name="Bueno dos Reis Junior F."/>
            <person name="Poole P.S."/>
            <person name="Venter S.N."/>
            <person name="James E.K."/>
        </authorList>
    </citation>
    <scope>NUCLEOTIDE SEQUENCE [LARGE SCALE GENOMIC DNA]</scope>
    <source>
        <strain evidence="2 3">JPY 581</strain>
    </source>
</reference>
<evidence type="ECO:0000313" key="2">
    <source>
        <dbReference type="EMBL" id="PMS33284.1"/>
    </source>
</evidence>
<accession>A0A2N7WV84</accession>
<dbReference type="RefSeq" id="WP_018440648.1">
    <property type="nucleotide sequence ID" value="NZ_KB890172.1"/>
</dbReference>
<gene>
    <name evidence="2" type="ORF">C0Z20_25140</name>
</gene>
<dbReference type="GO" id="GO:0003824">
    <property type="term" value="F:catalytic activity"/>
    <property type="evidence" value="ECO:0007669"/>
    <property type="project" value="InterPro"/>
</dbReference>
<dbReference type="STRING" id="863227.GCA_000373005_02100"/>
<dbReference type="Gene3D" id="3.90.1300.10">
    <property type="entry name" value="Amidase signature (AS) domain"/>
    <property type="match status" value="1"/>
</dbReference>
<dbReference type="EMBL" id="PNYC01000019">
    <property type="protein sequence ID" value="PMS33284.1"/>
    <property type="molecule type" value="Genomic_DNA"/>
</dbReference>
<dbReference type="AlphaFoldDB" id="A0A2N7WV84"/>
<sequence length="510" mass="54262">MSDTNELLGASAVALSSMLDTRRISAVELLEACIERIEALNPKINAFTATCYARARREAAAADAAFGRGERKGLLQGLPIGIKDLEETEGLLTTYGSPLFRDNVPSMDNVFVRRLREAGAIVVGKTNVPEMGAGANTFNPVWGATGNPFDPRLNAGGSSGGSAAALAVDMVPIASGSDTGGSLRIPAAKCGVVGLRTSPGLVPSERKPLGWTPLAVVGPMARNVEDAWLQLAATAGMSGTDPLSYPLPIPQAGREGALPCADLSRLRVGYTEDFGVCEVDDAIREVFRAKVRALSTHFALCEPVDFDLADAHRTFDVLRAEAFVAGLREAYERDPDSLGPNPRANYEMGASLSLGDCVWAHAAQTRLFRQFQRLFDRYDLILSPTTPVSPFPWAQPHAKAINGVTLDNYYRWLALTYVVTLVTNPALSLPCGPDHAGMPFGLQVVGRFRGDFELLSAARALEAVCDASPVTRRPKPDIARLLRSDVDLRTLVTHPPGQGGAAGTKAAAAV</sequence>
<dbReference type="Proteomes" id="UP000235777">
    <property type="component" value="Unassembled WGS sequence"/>
</dbReference>
<keyword evidence="3" id="KW-1185">Reference proteome</keyword>
<dbReference type="InterPro" id="IPR020556">
    <property type="entry name" value="Amidase_CS"/>
</dbReference>
<dbReference type="PANTHER" id="PTHR11895">
    <property type="entry name" value="TRANSAMIDASE"/>
    <property type="match status" value="1"/>
</dbReference>
<evidence type="ECO:0000259" key="1">
    <source>
        <dbReference type="Pfam" id="PF01425"/>
    </source>
</evidence>
<dbReference type="PANTHER" id="PTHR11895:SF76">
    <property type="entry name" value="INDOLEACETAMIDE HYDROLASE"/>
    <property type="match status" value="1"/>
</dbReference>